<proteinExistence type="predicted"/>
<evidence type="ECO:0000313" key="3">
    <source>
        <dbReference type="EMBL" id="MDV6267097.1"/>
    </source>
</evidence>
<name>A0ABU4BSA4_RHOGO</name>
<feature type="domain" description="Excalibur calcium-binding" evidence="2">
    <location>
        <begin position="34"/>
        <end position="70"/>
    </location>
</feature>
<evidence type="ECO:0000313" key="4">
    <source>
        <dbReference type="Proteomes" id="UP001185927"/>
    </source>
</evidence>
<evidence type="ECO:0000259" key="2">
    <source>
        <dbReference type="SMART" id="SM00894"/>
    </source>
</evidence>
<dbReference type="Proteomes" id="UP001185927">
    <property type="component" value="Unassembled WGS sequence"/>
</dbReference>
<gene>
    <name evidence="3" type="ORF">R3Q16_10825</name>
</gene>
<dbReference type="RefSeq" id="WP_317541307.1">
    <property type="nucleotide sequence ID" value="NZ_JAWLKB010000004.1"/>
</dbReference>
<comment type="caution">
    <text evidence="3">The sequence shown here is derived from an EMBL/GenBank/DDBJ whole genome shotgun (WGS) entry which is preliminary data.</text>
</comment>
<protein>
    <submittedName>
        <fullName evidence="3">Excalibur calcium-binding domain-containing protein</fullName>
    </submittedName>
</protein>
<sequence length="194" mass="20212">MKRILLAIVIPAALLLSSCSSSDSAEAKSTGAGEFSSCADAKAAGAAPLLKGDPGYRAEWDRDGDGVACETDSVAKVTTPVAAAPETQDSGMYGILVPATANNRKQLSENKVSFDLPGMDLHEASKWMGSHLPAKSEVSGMQPCGLEKFDDMQEWTWRGEKTASGAELLSVSVLITTPTSVLIKYSPADANGGC</sequence>
<dbReference type="SMART" id="SM00894">
    <property type="entry name" value="Excalibur"/>
    <property type="match status" value="1"/>
</dbReference>
<dbReference type="Pfam" id="PF05901">
    <property type="entry name" value="Excalibur"/>
    <property type="match status" value="1"/>
</dbReference>
<dbReference type="EMBL" id="JAWLKB010000004">
    <property type="protein sequence ID" value="MDV6267097.1"/>
    <property type="molecule type" value="Genomic_DNA"/>
</dbReference>
<keyword evidence="1" id="KW-0732">Signal</keyword>
<reference evidence="3 4" key="1">
    <citation type="submission" date="2023-10" db="EMBL/GenBank/DDBJ databases">
        <title>Development of a sustainable strategy for remediation of hydrocarbon-contaminated territories based on the waste exchange concept.</title>
        <authorList>
            <person name="Krivoruchko A."/>
        </authorList>
    </citation>
    <scope>NUCLEOTIDE SEQUENCE [LARGE SCALE GENOMIC DNA]</scope>
    <source>
        <strain evidence="3 4">IEGM 1203</strain>
    </source>
</reference>
<dbReference type="PROSITE" id="PS51257">
    <property type="entry name" value="PROKAR_LIPOPROTEIN"/>
    <property type="match status" value="1"/>
</dbReference>
<dbReference type="InterPro" id="IPR008613">
    <property type="entry name" value="Excalibur_Ca-bd_domain"/>
</dbReference>
<evidence type="ECO:0000256" key="1">
    <source>
        <dbReference type="SAM" id="SignalP"/>
    </source>
</evidence>
<feature type="signal peptide" evidence="1">
    <location>
        <begin position="1"/>
        <end position="27"/>
    </location>
</feature>
<feature type="chain" id="PRO_5045843742" evidence="1">
    <location>
        <begin position="28"/>
        <end position="194"/>
    </location>
</feature>
<accession>A0ABU4BSA4</accession>
<keyword evidence="4" id="KW-1185">Reference proteome</keyword>
<organism evidence="3 4">
    <name type="scientific">Rhodococcus globerulus</name>
    <dbReference type="NCBI Taxonomy" id="33008"/>
    <lineage>
        <taxon>Bacteria</taxon>
        <taxon>Bacillati</taxon>
        <taxon>Actinomycetota</taxon>
        <taxon>Actinomycetes</taxon>
        <taxon>Mycobacteriales</taxon>
        <taxon>Nocardiaceae</taxon>
        <taxon>Rhodococcus</taxon>
    </lineage>
</organism>